<reference evidence="1" key="2">
    <citation type="journal article" date="2014" name="ISME J.">
        <title>Microbial stratification in low pH oxic and suboxic macroscopic growths along an acid mine drainage.</title>
        <authorList>
            <person name="Mendez-Garcia C."/>
            <person name="Mesa V."/>
            <person name="Sprenger R.R."/>
            <person name="Richter M."/>
            <person name="Diez M.S."/>
            <person name="Solano J."/>
            <person name="Bargiela R."/>
            <person name="Golyshina O.V."/>
            <person name="Manteca A."/>
            <person name="Ramos J.L."/>
            <person name="Gallego J.R."/>
            <person name="Llorente I."/>
            <person name="Martins Dos Santos V.A."/>
            <person name="Jensen O.N."/>
            <person name="Pelaez A.I."/>
            <person name="Sanchez J."/>
            <person name="Ferrer M."/>
        </authorList>
    </citation>
    <scope>NUCLEOTIDE SEQUENCE</scope>
</reference>
<name>T1AQH1_9ZZZZ</name>
<dbReference type="Gene3D" id="3.40.50.300">
    <property type="entry name" value="P-loop containing nucleotide triphosphate hydrolases"/>
    <property type="match status" value="1"/>
</dbReference>
<dbReference type="PANTHER" id="PTHR23305">
    <property type="entry name" value="OBG GTPASE FAMILY"/>
    <property type="match status" value="1"/>
</dbReference>
<sequence length="153" mass="17159">TTETTRGVSYIVTKCPHLELKHECSPKHGKCFSGRRYVPVDVLDIPGLIEGSGQGKGMGNQFMDSIRGASAMINLINPFNQEKERIPVDQLTNEAQEVENEIIIWFASRLGSEWEKFCRKVSHMNGPLEEKLIQKVGFFGIGQPEIRKILNSG</sequence>
<evidence type="ECO:0000313" key="1">
    <source>
        <dbReference type="EMBL" id="EQD59587.1"/>
    </source>
</evidence>
<reference evidence="1" key="1">
    <citation type="submission" date="2013-08" db="EMBL/GenBank/DDBJ databases">
        <authorList>
            <person name="Mendez C."/>
            <person name="Richter M."/>
            <person name="Ferrer M."/>
            <person name="Sanchez J."/>
        </authorList>
    </citation>
    <scope>NUCLEOTIDE SEQUENCE</scope>
</reference>
<dbReference type="GO" id="GO:0005525">
    <property type="term" value="F:GTP binding"/>
    <property type="evidence" value="ECO:0007669"/>
    <property type="project" value="InterPro"/>
</dbReference>
<comment type="caution">
    <text evidence="1">The sequence shown here is derived from an EMBL/GenBank/DDBJ whole genome shotgun (WGS) entry which is preliminary data.</text>
</comment>
<dbReference type="PRINTS" id="PR00326">
    <property type="entry name" value="GTP1OBG"/>
</dbReference>
<dbReference type="AlphaFoldDB" id="T1AQH1"/>
<dbReference type="InterPro" id="IPR027417">
    <property type="entry name" value="P-loop_NTPase"/>
</dbReference>
<dbReference type="SUPFAM" id="SSF52540">
    <property type="entry name" value="P-loop containing nucleoside triphosphate hydrolases"/>
    <property type="match status" value="1"/>
</dbReference>
<dbReference type="InterPro" id="IPR006073">
    <property type="entry name" value="GTP-bd"/>
</dbReference>
<dbReference type="GO" id="GO:0016887">
    <property type="term" value="F:ATP hydrolysis activity"/>
    <property type="evidence" value="ECO:0007669"/>
    <property type="project" value="TreeGrafter"/>
</dbReference>
<proteinExistence type="predicted"/>
<accession>T1AQH1</accession>
<dbReference type="PANTHER" id="PTHR23305:SF1">
    <property type="entry name" value="OBG-TYPE G DOMAIN-CONTAINING PROTEIN"/>
    <property type="match status" value="1"/>
</dbReference>
<organism evidence="1">
    <name type="scientific">mine drainage metagenome</name>
    <dbReference type="NCBI Taxonomy" id="410659"/>
    <lineage>
        <taxon>unclassified sequences</taxon>
        <taxon>metagenomes</taxon>
        <taxon>ecological metagenomes</taxon>
    </lineage>
</organism>
<protein>
    <submittedName>
        <fullName evidence="1">Translation-associated GTPase</fullName>
    </submittedName>
</protein>
<dbReference type="GO" id="GO:0005737">
    <property type="term" value="C:cytoplasm"/>
    <property type="evidence" value="ECO:0007669"/>
    <property type="project" value="TreeGrafter"/>
</dbReference>
<gene>
    <name evidence="1" type="ORF">B1B_08145</name>
</gene>
<feature type="non-terminal residue" evidence="1">
    <location>
        <position position="1"/>
    </location>
</feature>
<dbReference type="EMBL" id="AUZY01005278">
    <property type="protein sequence ID" value="EQD59587.1"/>
    <property type="molecule type" value="Genomic_DNA"/>
</dbReference>
<feature type="non-terminal residue" evidence="1">
    <location>
        <position position="153"/>
    </location>
</feature>